<feature type="signal peptide" evidence="4">
    <location>
        <begin position="1"/>
        <end position="15"/>
    </location>
</feature>
<dbReference type="Gramene" id="TraesCLE_scaffold_003459_01G000200.1">
    <property type="protein sequence ID" value="TraesCLE_scaffold_003459_01G000200.1"/>
    <property type="gene ID" value="TraesCLE_scaffold_003459_01G000200"/>
</dbReference>
<dbReference type="InterPro" id="IPR035513">
    <property type="entry name" value="Invertase/methylesterase_inhib"/>
</dbReference>
<dbReference type="Gene3D" id="1.20.140.40">
    <property type="entry name" value="Invertase/pectin methylesterase inhibitor family protein"/>
    <property type="match status" value="1"/>
</dbReference>
<dbReference type="Gramene" id="TraesLAC3A03G01373040.1">
    <property type="protein sequence ID" value="TraesLAC3A03G01373040.1"/>
    <property type="gene ID" value="TraesLAC3A03G01373040"/>
</dbReference>
<dbReference type="Gramene" id="TraesCAD_scaffold_004756_01G000300.1">
    <property type="protein sequence ID" value="TraesCAD_scaffold_004756_01G000300.1"/>
    <property type="gene ID" value="TraesCAD_scaffold_004756_01G000300"/>
</dbReference>
<dbReference type="SMART" id="SM00856">
    <property type="entry name" value="PMEI"/>
    <property type="match status" value="1"/>
</dbReference>
<dbReference type="SUPFAM" id="SSF101148">
    <property type="entry name" value="Plant invertase/pectin methylesterase inhibitor"/>
    <property type="match status" value="1"/>
</dbReference>
<sequence length="196" mass="21133">MLLRLLALIFAAVLAASSSSIGARAIHPIFLPFGDNGRRLIGIQRCEECFGICQEVHYRTLCSTLATLPGVTTPQQLLDTALRVTAAKSAMAEMRLDEAMRAGLGNTIPMMSSLQSCRDSYASLTDSLGKSRATLKKGGSRDDLMSELSAASTYSTDCRDIFGERPGLKSPIRGAQRHITRLVSNCLDLATAIRQP</sequence>
<evidence type="ECO:0000259" key="5">
    <source>
        <dbReference type="SMART" id="SM00856"/>
    </source>
</evidence>
<dbReference type="SMR" id="A0A3B6EI78"/>
<reference evidence="6" key="1">
    <citation type="submission" date="2018-08" db="EMBL/GenBank/DDBJ databases">
        <authorList>
            <person name="Rossello M."/>
        </authorList>
    </citation>
    <scope>NUCLEOTIDE SEQUENCE [LARGE SCALE GENOMIC DNA]</scope>
    <source>
        <strain evidence="6">cv. Chinese Spring</strain>
    </source>
</reference>
<gene>
    <name evidence="6" type="primary">LOC123074653</name>
</gene>
<accession>A0A3B6EI78</accession>
<dbReference type="Gramene" id="TraesSTA3A03G01420510.1">
    <property type="protein sequence ID" value="TraesSTA3A03G01420510.1"/>
    <property type="gene ID" value="TraesSTA3A03G01420510"/>
</dbReference>
<reference evidence="6" key="2">
    <citation type="submission" date="2018-10" db="UniProtKB">
        <authorList>
            <consortium name="EnsemblPlants"/>
        </authorList>
    </citation>
    <scope>IDENTIFICATION</scope>
</reference>
<dbReference type="STRING" id="4565.A0A3B6EI78"/>
<evidence type="ECO:0000256" key="4">
    <source>
        <dbReference type="SAM" id="SignalP"/>
    </source>
</evidence>
<dbReference type="PANTHER" id="PTHR35357:SF24">
    <property type="entry name" value="OS04G0587200 PROTEIN"/>
    <property type="match status" value="1"/>
</dbReference>
<evidence type="ECO:0000256" key="3">
    <source>
        <dbReference type="ARBA" id="ARBA00038471"/>
    </source>
</evidence>
<dbReference type="FunFam" id="1.20.140.40:FF:000003">
    <property type="entry name" value="Invertase/pectin methylesterase inhibitor family protein"/>
    <property type="match status" value="1"/>
</dbReference>
<dbReference type="Gramene" id="TraesSYM3A03G01451020.1">
    <property type="protein sequence ID" value="TraesSYM3A03G01451020.1"/>
    <property type="gene ID" value="TraesSYM3A03G01451020"/>
</dbReference>
<evidence type="ECO:0000256" key="1">
    <source>
        <dbReference type="ARBA" id="ARBA00022729"/>
    </source>
</evidence>
<proteinExistence type="inferred from homology"/>
<dbReference type="OrthoDB" id="770764at2759"/>
<dbReference type="GO" id="GO:0046910">
    <property type="term" value="F:pectinesterase inhibitor activity"/>
    <property type="evidence" value="ECO:0000318"/>
    <property type="project" value="GO_Central"/>
</dbReference>
<dbReference type="PANTHER" id="PTHR35357">
    <property type="entry name" value="OS02G0537100 PROTEIN"/>
    <property type="match status" value="1"/>
</dbReference>
<protein>
    <recommendedName>
        <fullName evidence="5">Pectinesterase inhibitor domain-containing protein</fullName>
    </recommendedName>
</protein>
<dbReference type="Gramene" id="TraesROB_scaffold_054434_01G000200.1">
    <property type="protein sequence ID" value="TraesROB_scaffold_054434_01G000200.1"/>
    <property type="gene ID" value="TraesROB_scaffold_054434_01G000200"/>
</dbReference>
<dbReference type="Gramene" id="TraesWEE_scaffold_004033_01G000100.1">
    <property type="protein sequence ID" value="TraesWEE_scaffold_004033_01G000100.1"/>
    <property type="gene ID" value="TraesWEE_scaffold_004033_01G000100"/>
</dbReference>
<evidence type="ECO:0000256" key="2">
    <source>
        <dbReference type="ARBA" id="ARBA00023157"/>
    </source>
</evidence>
<dbReference type="InterPro" id="IPR006501">
    <property type="entry name" value="Pectinesterase_inhib_dom"/>
</dbReference>
<organism evidence="6">
    <name type="scientific">Triticum aestivum</name>
    <name type="common">Wheat</name>
    <dbReference type="NCBI Taxonomy" id="4565"/>
    <lineage>
        <taxon>Eukaryota</taxon>
        <taxon>Viridiplantae</taxon>
        <taxon>Streptophyta</taxon>
        <taxon>Embryophyta</taxon>
        <taxon>Tracheophyta</taxon>
        <taxon>Spermatophyta</taxon>
        <taxon>Magnoliopsida</taxon>
        <taxon>Liliopsida</taxon>
        <taxon>Poales</taxon>
        <taxon>Poaceae</taxon>
        <taxon>BOP clade</taxon>
        <taxon>Pooideae</taxon>
        <taxon>Triticodae</taxon>
        <taxon>Triticeae</taxon>
        <taxon>Triticinae</taxon>
        <taxon>Triticum</taxon>
    </lineage>
</organism>
<feature type="domain" description="Pectinesterase inhibitor" evidence="5">
    <location>
        <begin position="51"/>
        <end position="189"/>
    </location>
</feature>
<dbReference type="AlphaFoldDB" id="A0A3B6EI78"/>
<keyword evidence="2" id="KW-1015">Disulfide bond</keyword>
<dbReference type="GO" id="GO:0030599">
    <property type="term" value="F:pectinesterase activity"/>
    <property type="evidence" value="ECO:0000318"/>
    <property type="project" value="GO_Central"/>
</dbReference>
<evidence type="ECO:0000313" key="6">
    <source>
        <dbReference type="EnsemblPlants" id="TraesCS3A02G254100.1"/>
    </source>
</evidence>
<dbReference type="OMA" id="ICHEVHY"/>
<dbReference type="Gramene" id="TraesPARA_EIv1.0_0833630.1">
    <property type="protein sequence ID" value="TraesPARA_EIv1.0_0833630.1.CDS"/>
    <property type="gene ID" value="TraesPARA_EIv1.0_0833630"/>
</dbReference>
<dbReference type="Gramene" id="TraesNOR3A03G01449660.1">
    <property type="protein sequence ID" value="TraesNOR3A03G01449660.1"/>
    <property type="gene ID" value="TraesNOR3A03G01449660"/>
</dbReference>
<dbReference type="Gramene" id="TraesJUL3A03G01440990.1">
    <property type="protein sequence ID" value="TraesJUL3A03G01440990.1"/>
    <property type="gene ID" value="TraesJUL3A03G01440990"/>
</dbReference>
<name>A0A3B6EI78_WHEAT</name>
<feature type="chain" id="PRO_5043173548" description="Pectinesterase inhibitor domain-containing protein" evidence="4">
    <location>
        <begin position="16"/>
        <end position="196"/>
    </location>
</feature>
<dbReference type="Pfam" id="PF04043">
    <property type="entry name" value="PMEI"/>
    <property type="match status" value="1"/>
</dbReference>
<comment type="similarity">
    <text evidence="3">Belongs to the PMEI family.</text>
</comment>
<dbReference type="Gramene" id="TraesLDM3A03G01429590.1">
    <property type="protein sequence ID" value="TraesLDM3A03G01429590.1"/>
    <property type="gene ID" value="TraesLDM3A03G01429590"/>
</dbReference>
<dbReference type="Proteomes" id="UP000019116">
    <property type="component" value="Chromosome 3A"/>
</dbReference>
<keyword evidence="7" id="KW-1185">Reference proteome</keyword>
<dbReference type="EnsemblPlants" id="TraesCS3A02G254100.1">
    <property type="protein sequence ID" value="TraesCS3A02G254100.1"/>
    <property type="gene ID" value="TraesCS3A02G254100"/>
</dbReference>
<dbReference type="Gramene" id="TraesMAC3A03G01426750.1">
    <property type="protein sequence ID" value="TraesMAC3A03G01426750.1"/>
    <property type="gene ID" value="TraesMAC3A03G01426750"/>
</dbReference>
<keyword evidence="1 4" id="KW-0732">Signal</keyword>
<dbReference type="CDD" id="cd15800">
    <property type="entry name" value="PMEI-like_2"/>
    <property type="match status" value="1"/>
</dbReference>
<dbReference type="Gramene" id="TraesCS3A03G0651200.1">
    <property type="protein sequence ID" value="TraesCS3A03G0651200.1.CDS"/>
    <property type="gene ID" value="TraesCS3A03G0651200"/>
</dbReference>
<dbReference type="NCBIfam" id="TIGR01614">
    <property type="entry name" value="PME_inhib"/>
    <property type="match status" value="1"/>
</dbReference>
<dbReference type="Gramene" id="TraesRN3A0100668300.1">
    <property type="protein sequence ID" value="TraesRN3A0100668300.1"/>
    <property type="gene ID" value="TraesRN3A0100668300"/>
</dbReference>
<dbReference type="Gramene" id="TraesARI3A03G01449670.1">
    <property type="protein sequence ID" value="TraesARI3A03G01449670.1"/>
    <property type="gene ID" value="TraesARI3A03G01449670"/>
</dbReference>
<dbReference type="Gramene" id="TraesJAG3A03G01437830.1">
    <property type="protein sequence ID" value="TraesJAG3A03G01437830.1"/>
    <property type="gene ID" value="TraesJAG3A03G01437830"/>
</dbReference>
<dbReference type="Gramene" id="TraesCS3A02G254100.1">
    <property type="protein sequence ID" value="TraesCS3A02G254100.1"/>
    <property type="gene ID" value="TraesCS3A02G254100"/>
</dbReference>
<evidence type="ECO:0000313" key="7">
    <source>
        <dbReference type="Proteomes" id="UP000019116"/>
    </source>
</evidence>